<organism evidence="8 9">
    <name type="scientific">Hymenobacter mucosus</name>
    <dbReference type="NCBI Taxonomy" id="1411120"/>
    <lineage>
        <taxon>Bacteria</taxon>
        <taxon>Pseudomonadati</taxon>
        <taxon>Bacteroidota</taxon>
        <taxon>Cytophagia</taxon>
        <taxon>Cytophagales</taxon>
        <taxon>Hymenobacteraceae</taxon>
        <taxon>Hymenobacter</taxon>
    </lineage>
</organism>
<dbReference type="CDD" id="cd00075">
    <property type="entry name" value="HATPase"/>
    <property type="match status" value="1"/>
</dbReference>
<dbReference type="InterPro" id="IPR000014">
    <property type="entry name" value="PAS"/>
</dbReference>
<evidence type="ECO:0000259" key="6">
    <source>
        <dbReference type="PROSITE" id="PS50109"/>
    </source>
</evidence>
<feature type="domain" description="Histidine kinase" evidence="6">
    <location>
        <begin position="225"/>
        <end position="436"/>
    </location>
</feature>
<dbReference type="InterPro" id="IPR005467">
    <property type="entry name" value="His_kinase_dom"/>
</dbReference>
<evidence type="ECO:0000313" key="9">
    <source>
        <dbReference type="Proteomes" id="UP000198310"/>
    </source>
</evidence>
<dbReference type="SMART" id="SM00387">
    <property type="entry name" value="HATPase_c"/>
    <property type="match status" value="1"/>
</dbReference>
<dbReference type="InterPro" id="IPR035965">
    <property type="entry name" value="PAS-like_dom_sf"/>
</dbReference>
<dbReference type="Pfam" id="PF08448">
    <property type="entry name" value="PAS_4"/>
    <property type="match status" value="2"/>
</dbReference>
<dbReference type="SUPFAM" id="SSF55874">
    <property type="entry name" value="ATPase domain of HSP90 chaperone/DNA topoisomerase II/histidine kinase"/>
    <property type="match status" value="1"/>
</dbReference>
<protein>
    <recommendedName>
        <fullName evidence="2">histidine kinase</fullName>
        <ecNumber evidence="2">2.7.13.3</ecNumber>
    </recommendedName>
</protein>
<dbReference type="InterPro" id="IPR013656">
    <property type="entry name" value="PAS_4"/>
</dbReference>
<dbReference type="PROSITE" id="PS50109">
    <property type="entry name" value="HIS_KIN"/>
    <property type="match status" value="1"/>
</dbReference>
<dbReference type="SUPFAM" id="SSF55785">
    <property type="entry name" value="PYP-like sensor domain (PAS domain)"/>
    <property type="match status" value="2"/>
</dbReference>
<accession>A0A238ZA39</accession>
<feature type="domain" description="PAS" evidence="7">
    <location>
        <begin position="91"/>
        <end position="136"/>
    </location>
</feature>
<keyword evidence="4" id="KW-0808">Transferase</keyword>
<dbReference type="RefSeq" id="WP_089333437.1">
    <property type="nucleotide sequence ID" value="NZ_FZNS01000007.1"/>
</dbReference>
<dbReference type="Gene3D" id="3.30.450.20">
    <property type="entry name" value="PAS domain"/>
    <property type="match status" value="2"/>
</dbReference>
<dbReference type="Pfam" id="PF02518">
    <property type="entry name" value="HATPase_c"/>
    <property type="match status" value="1"/>
</dbReference>
<name>A0A238ZA39_9BACT</name>
<dbReference type="PROSITE" id="PS50112">
    <property type="entry name" value="PAS"/>
    <property type="match status" value="1"/>
</dbReference>
<dbReference type="GO" id="GO:0000155">
    <property type="term" value="F:phosphorelay sensor kinase activity"/>
    <property type="evidence" value="ECO:0007669"/>
    <property type="project" value="InterPro"/>
</dbReference>
<gene>
    <name evidence="8" type="ORF">SAMN06269173_10768</name>
</gene>
<evidence type="ECO:0000256" key="1">
    <source>
        <dbReference type="ARBA" id="ARBA00000085"/>
    </source>
</evidence>
<dbReference type="InterPro" id="IPR036097">
    <property type="entry name" value="HisK_dim/P_sf"/>
</dbReference>
<comment type="catalytic activity">
    <reaction evidence="1">
        <text>ATP + protein L-histidine = ADP + protein N-phospho-L-histidine.</text>
        <dbReference type="EC" id="2.7.13.3"/>
    </reaction>
</comment>
<dbReference type="Proteomes" id="UP000198310">
    <property type="component" value="Unassembled WGS sequence"/>
</dbReference>
<dbReference type="Gene3D" id="1.10.287.130">
    <property type="match status" value="1"/>
</dbReference>
<dbReference type="NCBIfam" id="TIGR00229">
    <property type="entry name" value="sensory_box"/>
    <property type="match status" value="1"/>
</dbReference>
<dbReference type="SMART" id="SM00091">
    <property type="entry name" value="PAS"/>
    <property type="match status" value="1"/>
</dbReference>
<evidence type="ECO:0000256" key="2">
    <source>
        <dbReference type="ARBA" id="ARBA00012438"/>
    </source>
</evidence>
<evidence type="ECO:0000256" key="4">
    <source>
        <dbReference type="ARBA" id="ARBA00022679"/>
    </source>
</evidence>
<dbReference type="Gene3D" id="3.30.565.10">
    <property type="entry name" value="Histidine kinase-like ATPase, C-terminal domain"/>
    <property type="match status" value="1"/>
</dbReference>
<proteinExistence type="predicted"/>
<dbReference type="InterPro" id="IPR004358">
    <property type="entry name" value="Sig_transdc_His_kin-like_C"/>
</dbReference>
<keyword evidence="3" id="KW-0597">Phosphoprotein</keyword>
<dbReference type="PRINTS" id="PR00344">
    <property type="entry name" value="BCTRLSENSOR"/>
</dbReference>
<dbReference type="EC" id="2.7.13.3" evidence="2"/>
<keyword evidence="5" id="KW-0418">Kinase</keyword>
<dbReference type="SUPFAM" id="SSF47384">
    <property type="entry name" value="Homodimeric domain of signal transducing histidine kinase"/>
    <property type="match status" value="1"/>
</dbReference>
<evidence type="ECO:0000256" key="5">
    <source>
        <dbReference type="ARBA" id="ARBA00022777"/>
    </source>
</evidence>
<reference evidence="9" key="1">
    <citation type="submission" date="2017-06" db="EMBL/GenBank/DDBJ databases">
        <authorList>
            <person name="Varghese N."/>
            <person name="Submissions S."/>
        </authorList>
    </citation>
    <scope>NUCLEOTIDE SEQUENCE [LARGE SCALE GENOMIC DNA]</scope>
    <source>
        <strain evidence="9">DSM 28041</strain>
    </source>
</reference>
<sequence length="436" mass="48791">MLHLPKPGVVGRHINDFLPSHLIPLFKQKLLEAFEGKSVTFDVAVQFRGAVPKVLSVSKVPLIEDGTITGVHVVCRDISELTASHQLIAQQAHTLNTLFESITDAVFLMDNEWRITYLNSEVERLLKLKEEQILGKGYWEVFPETGSEVFYEHFVHAKRVGHAVKFEAYSIPREMWLEVKAYPSSEGLSVYFSDVTPRKETEARQERLAQDLYQHNQDLQEFNYLVSHNLRGPLANALGLARMLHPHGSEQEQVQEHLILSLQQLDGLLHELTTILSVRETHGVVGNRTVVPLGQVLAQVQHRVRESLCQSGGTLTVLMPDELTVYGTHTQLFNIFRNLLVNAIAYREPQRPLRVVVTGQAIPTGGVHVTVADNGSGFDRARAGADVFKLYKRFHAEPSGRGLGLYFVQAYVTALGGHITVQSQPGIGTEFSLYLP</sequence>
<evidence type="ECO:0000256" key="3">
    <source>
        <dbReference type="ARBA" id="ARBA00022553"/>
    </source>
</evidence>
<dbReference type="PANTHER" id="PTHR43304">
    <property type="entry name" value="PHYTOCHROME-LIKE PROTEIN CPH1"/>
    <property type="match status" value="1"/>
</dbReference>
<evidence type="ECO:0000313" key="8">
    <source>
        <dbReference type="EMBL" id="SNR80386.1"/>
    </source>
</evidence>
<dbReference type="InterPro" id="IPR003594">
    <property type="entry name" value="HATPase_dom"/>
</dbReference>
<dbReference type="AlphaFoldDB" id="A0A238ZA39"/>
<dbReference type="EMBL" id="FZNS01000007">
    <property type="protein sequence ID" value="SNR80386.1"/>
    <property type="molecule type" value="Genomic_DNA"/>
</dbReference>
<dbReference type="InterPro" id="IPR036890">
    <property type="entry name" value="HATPase_C_sf"/>
</dbReference>
<dbReference type="CDD" id="cd00130">
    <property type="entry name" value="PAS"/>
    <property type="match status" value="1"/>
</dbReference>
<dbReference type="InterPro" id="IPR052162">
    <property type="entry name" value="Sensor_kinase/Photoreceptor"/>
</dbReference>
<dbReference type="PANTHER" id="PTHR43304:SF1">
    <property type="entry name" value="PAC DOMAIN-CONTAINING PROTEIN"/>
    <property type="match status" value="1"/>
</dbReference>
<evidence type="ECO:0000259" key="7">
    <source>
        <dbReference type="PROSITE" id="PS50112"/>
    </source>
</evidence>
<keyword evidence="9" id="KW-1185">Reference proteome</keyword>